<dbReference type="OrthoDB" id="10010939at2759"/>
<name>A0A9Q0X716_9SAUR</name>
<dbReference type="SMART" id="SM00409">
    <property type="entry name" value="IG"/>
    <property type="match status" value="1"/>
</dbReference>
<dbReference type="Proteomes" id="UP001142489">
    <property type="component" value="Unassembled WGS sequence"/>
</dbReference>
<keyword evidence="5" id="KW-1015">Disulfide bond</keyword>
<comment type="caution">
    <text evidence="8">The sequence shown here is derived from an EMBL/GenBank/DDBJ whole genome shotgun (WGS) entry which is preliminary data.</text>
</comment>
<keyword evidence="6" id="KW-0732">Signal</keyword>
<evidence type="ECO:0000256" key="2">
    <source>
        <dbReference type="ARBA" id="ARBA00022692"/>
    </source>
</evidence>
<dbReference type="GO" id="GO:0016020">
    <property type="term" value="C:membrane"/>
    <property type="evidence" value="ECO:0007669"/>
    <property type="project" value="UniProtKB-SubCell"/>
</dbReference>
<reference evidence="8" key="1">
    <citation type="journal article" date="2023" name="DNA Res.">
        <title>Chromosome-level genome assembly of Phrynocephalus forsythii using third-generation DNA sequencing and Hi-C analysis.</title>
        <authorList>
            <person name="Qi Y."/>
            <person name="Zhao W."/>
            <person name="Zhao Y."/>
            <person name="Niu C."/>
            <person name="Cao S."/>
            <person name="Zhang Y."/>
        </authorList>
    </citation>
    <scope>NUCLEOTIDE SEQUENCE</scope>
    <source>
        <tissue evidence="8">Muscle</tissue>
    </source>
</reference>
<keyword evidence="4" id="KW-0472">Membrane</keyword>
<dbReference type="GO" id="GO:0044291">
    <property type="term" value="C:cell-cell contact zone"/>
    <property type="evidence" value="ECO:0007669"/>
    <property type="project" value="TreeGrafter"/>
</dbReference>
<gene>
    <name evidence="8" type="ORF">JRQ81_010696</name>
</gene>
<dbReference type="PANTHER" id="PTHR45889">
    <property type="entry name" value="IG-LIKE DOMAIN-CONTAINING PROTEIN"/>
    <property type="match status" value="1"/>
</dbReference>
<dbReference type="GO" id="GO:0007156">
    <property type="term" value="P:homophilic cell adhesion via plasma membrane adhesion molecules"/>
    <property type="evidence" value="ECO:0007669"/>
    <property type="project" value="TreeGrafter"/>
</dbReference>
<evidence type="ECO:0000256" key="5">
    <source>
        <dbReference type="ARBA" id="ARBA00023157"/>
    </source>
</evidence>
<evidence type="ECO:0000313" key="8">
    <source>
        <dbReference type="EMBL" id="KAJ7304972.1"/>
    </source>
</evidence>
<feature type="domain" description="Ig-like" evidence="7">
    <location>
        <begin position="145"/>
        <end position="249"/>
    </location>
</feature>
<evidence type="ECO:0000256" key="1">
    <source>
        <dbReference type="ARBA" id="ARBA00004167"/>
    </source>
</evidence>
<dbReference type="Pfam" id="PF08205">
    <property type="entry name" value="C2-set_2"/>
    <property type="match status" value="1"/>
</dbReference>
<evidence type="ECO:0000256" key="6">
    <source>
        <dbReference type="SAM" id="SignalP"/>
    </source>
</evidence>
<feature type="signal peptide" evidence="6">
    <location>
        <begin position="1"/>
        <end position="31"/>
    </location>
</feature>
<dbReference type="GO" id="GO:0035020">
    <property type="term" value="P:regulation of Rac protein signal transduction"/>
    <property type="evidence" value="ECO:0007669"/>
    <property type="project" value="TreeGrafter"/>
</dbReference>
<keyword evidence="9" id="KW-1185">Reference proteome</keyword>
<feature type="domain" description="Ig-like" evidence="7">
    <location>
        <begin position="255"/>
        <end position="343"/>
    </location>
</feature>
<comment type="subcellular location">
    <subcellularLocation>
        <location evidence="1">Membrane</location>
        <topology evidence="1">Single-pass membrane protein</topology>
    </subcellularLocation>
</comment>
<accession>A0A9Q0X716</accession>
<dbReference type="PANTHER" id="PTHR45889:SF3">
    <property type="entry name" value="CELL ADHESION MOLECULE 4"/>
    <property type="match status" value="1"/>
</dbReference>
<dbReference type="InterPro" id="IPR013106">
    <property type="entry name" value="Ig_V-set"/>
</dbReference>
<dbReference type="InterPro" id="IPR013783">
    <property type="entry name" value="Ig-like_fold"/>
</dbReference>
<dbReference type="EMBL" id="JAPFRF010000022">
    <property type="protein sequence ID" value="KAJ7304972.1"/>
    <property type="molecule type" value="Genomic_DNA"/>
</dbReference>
<dbReference type="InterPro" id="IPR013162">
    <property type="entry name" value="CD80_C2-set"/>
</dbReference>
<sequence length="373" mass="40860">MGRSRAGRVALGCLCCLFAAAATYGPGGVSGEGEVSMPEVVEAEVGQTALIPCRFSLPENGSYAYIHWYSLDKAQRKRIISLLKSKEQSEDPKLKDRLSITANFSLEIRKVVLQDATVYICQVGLGILGVAENRTRLRVSKAPEPPVIQKTDRGIMASDSEKYEIAKCISRNGYPASTVTWYKDEEPLTENGKDIEILPRHIMESSGLYTVESTLLAQVTKDDRHAIFHCQVDYSLMGMNKTAVSRNFTINIHYPSEEISFEISPPSPVVKEGDSVTLHCKADGNPPRSTLWSRSRMGRRSCPWMPAEGKWSSGTSAGIRAASTCAKPSTCNPSRSSTSRSISLCTIWTCPQSGASRWTRKTSSVGTHEKGTP</sequence>
<dbReference type="AlphaFoldDB" id="A0A9Q0X716"/>
<dbReference type="PROSITE" id="PS50835">
    <property type="entry name" value="IG_LIKE"/>
    <property type="match status" value="3"/>
</dbReference>
<evidence type="ECO:0000313" key="9">
    <source>
        <dbReference type="Proteomes" id="UP001142489"/>
    </source>
</evidence>
<evidence type="ECO:0000256" key="3">
    <source>
        <dbReference type="ARBA" id="ARBA00022989"/>
    </source>
</evidence>
<organism evidence="8 9">
    <name type="scientific">Phrynocephalus forsythii</name>
    <dbReference type="NCBI Taxonomy" id="171643"/>
    <lineage>
        <taxon>Eukaryota</taxon>
        <taxon>Metazoa</taxon>
        <taxon>Chordata</taxon>
        <taxon>Craniata</taxon>
        <taxon>Vertebrata</taxon>
        <taxon>Euteleostomi</taxon>
        <taxon>Lepidosauria</taxon>
        <taxon>Squamata</taxon>
        <taxon>Bifurcata</taxon>
        <taxon>Unidentata</taxon>
        <taxon>Episquamata</taxon>
        <taxon>Toxicofera</taxon>
        <taxon>Iguania</taxon>
        <taxon>Acrodonta</taxon>
        <taxon>Agamidae</taxon>
        <taxon>Agaminae</taxon>
        <taxon>Phrynocephalus</taxon>
    </lineage>
</organism>
<dbReference type="GO" id="GO:0061041">
    <property type="term" value="P:regulation of wound healing"/>
    <property type="evidence" value="ECO:0007669"/>
    <property type="project" value="TreeGrafter"/>
</dbReference>
<dbReference type="CDD" id="cd00099">
    <property type="entry name" value="IgV"/>
    <property type="match status" value="1"/>
</dbReference>
<dbReference type="InterPro" id="IPR003599">
    <property type="entry name" value="Ig_sub"/>
</dbReference>
<feature type="chain" id="PRO_5040153918" description="Ig-like domain-containing protein" evidence="6">
    <location>
        <begin position="32"/>
        <end position="373"/>
    </location>
</feature>
<protein>
    <recommendedName>
        <fullName evidence="7">Ig-like domain-containing protein</fullName>
    </recommendedName>
</protein>
<evidence type="ECO:0000256" key="4">
    <source>
        <dbReference type="ARBA" id="ARBA00023136"/>
    </source>
</evidence>
<dbReference type="GO" id="GO:0043184">
    <property type="term" value="F:vascular endothelial growth factor receptor 2 binding"/>
    <property type="evidence" value="ECO:0007669"/>
    <property type="project" value="TreeGrafter"/>
</dbReference>
<dbReference type="InterPro" id="IPR007110">
    <property type="entry name" value="Ig-like_dom"/>
</dbReference>
<proteinExistence type="predicted"/>
<keyword evidence="2" id="KW-0812">Transmembrane</keyword>
<feature type="domain" description="Ig-like" evidence="7">
    <location>
        <begin position="26"/>
        <end position="140"/>
    </location>
</feature>
<dbReference type="InterPro" id="IPR036179">
    <property type="entry name" value="Ig-like_dom_sf"/>
</dbReference>
<evidence type="ECO:0000259" key="7">
    <source>
        <dbReference type="PROSITE" id="PS50835"/>
    </source>
</evidence>
<dbReference type="SMART" id="SM00406">
    <property type="entry name" value="IGv"/>
    <property type="match status" value="1"/>
</dbReference>
<dbReference type="Gene3D" id="2.60.40.10">
    <property type="entry name" value="Immunoglobulins"/>
    <property type="match status" value="3"/>
</dbReference>
<dbReference type="SUPFAM" id="SSF48726">
    <property type="entry name" value="Immunoglobulin"/>
    <property type="match status" value="3"/>
</dbReference>
<dbReference type="Pfam" id="PF07686">
    <property type="entry name" value="V-set"/>
    <property type="match status" value="1"/>
</dbReference>
<keyword evidence="3" id="KW-1133">Transmembrane helix</keyword>